<dbReference type="AlphaFoldDB" id="A0A915JGE0"/>
<keyword evidence="1" id="KW-1185">Reference proteome</keyword>
<name>A0A915JGE0_ROMCU</name>
<evidence type="ECO:0000313" key="2">
    <source>
        <dbReference type="WBParaSite" id="nRc.2.0.1.t25384-RA"/>
    </source>
</evidence>
<proteinExistence type="predicted"/>
<dbReference type="WBParaSite" id="nRc.2.0.1.t25384-RA">
    <property type="protein sequence ID" value="nRc.2.0.1.t25384-RA"/>
    <property type="gene ID" value="nRc.2.0.1.g25384"/>
</dbReference>
<sequence length="148" mass="16876">MAVLRRWLLFDGGCNETIYIWQVKSIPHALQPMPIECLALFSKKTNQTGIIFLWMSTKNSRFPDRSSMSHAPLVSSYNRQRTRNMMKPWAELSTQKVYINGNRAGPKLNAPKIHVTPNNTITESAPRIYNNKNAKKLKTETGQTVSLV</sequence>
<dbReference type="Proteomes" id="UP000887565">
    <property type="component" value="Unplaced"/>
</dbReference>
<evidence type="ECO:0000313" key="1">
    <source>
        <dbReference type="Proteomes" id="UP000887565"/>
    </source>
</evidence>
<protein>
    <submittedName>
        <fullName evidence="2">Uncharacterized protein</fullName>
    </submittedName>
</protein>
<accession>A0A915JGE0</accession>
<reference evidence="2" key="1">
    <citation type="submission" date="2022-11" db="UniProtKB">
        <authorList>
            <consortium name="WormBaseParasite"/>
        </authorList>
    </citation>
    <scope>IDENTIFICATION</scope>
</reference>
<organism evidence="1 2">
    <name type="scientific">Romanomermis culicivorax</name>
    <name type="common">Nematode worm</name>
    <dbReference type="NCBI Taxonomy" id="13658"/>
    <lineage>
        <taxon>Eukaryota</taxon>
        <taxon>Metazoa</taxon>
        <taxon>Ecdysozoa</taxon>
        <taxon>Nematoda</taxon>
        <taxon>Enoplea</taxon>
        <taxon>Dorylaimia</taxon>
        <taxon>Mermithida</taxon>
        <taxon>Mermithoidea</taxon>
        <taxon>Mermithidae</taxon>
        <taxon>Romanomermis</taxon>
    </lineage>
</organism>